<evidence type="ECO:0000313" key="2">
    <source>
        <dbReference type="Proteomes" id="UP000192726"/>
    </source>
</evidence>
<keyword evidence="2" id="KW-1185">Reference proteome</keyword>
<reference evidence="1 2" key="1">
    <citation type="submission" date="2017-04" db="EMBL/GenBank/DDBJ databases">
        <title>Complete Genome Sequence of Streptomyces gilvosporeus F607, a Capable Producer of Natamycin.</title>
        <authorList>
            <person name="Zong G."/>
            <person name="Zhong C."/>
            <person name="Fu J."/>
            <person name="Qin R."/>
            <person name="Cao G."/>
        </authorList>
    </citation>
    <scope>NUCLEOTIDE SEQUENCE [LARGE SCALE GENOMIC DNA]</scope>
    <source>
        <strain evidence="1 2">F607</strain>
    </source>
</reference>
<dbReference type="RefSeq" id="WP_083105866.1">
    <property type="nucleotide sequence ID" value="NZ_CP020569.1"/>
</dbReference>
<proteinExistence type="predicted"/>
<gene>
    <name evidence="1" type="ORF">B1H19_19085</name>
</gene>
<dbReference type="EMBL" id="CP020569">
    <property type="protein sequence ID" value="ARF56011.1"/>
    <property type="molecule type" value="Genomic_DNA"/>
</dbReference>
<accession>A0A1V0TSZ5</accession>
<name>A0A1V0TSZ5_9ACTN</name>
<evidence type="ECO:0000313" key="1">
    <source>
        <dbReference type="EMBL" id="ARF56011.1"/>
    </source>
</evidence>
<dbReference type="AlphaFoldDB" id="A0A1V0TSZ5"/>
<dbReference type="Proteomes" id="UP000192726">
    <property type="component" value="Chromosome"/>
</dbReference>
<sequence>MSEPILSIDLTTMRRTVAEVLHEHVAEVVVDAGREDVDVWTYQPCSTLEQLRRLLAKLRVHTAVLVPLVENRLRGMSGPERGHVTLELKRARGMHATSLTDDYLCDVAGMRHWARLLDSLLDIVEDSRTGEL</sequence>
<organism evidence="1 2">
    <name type="scientific">Streptomyces gilvosporeus</name>
    <dbReference type="NCBI Taxonomy" id="553510"/>
    <lineage>
        <taxon>Bacteria</taxon>
        <taxon>Bacillati</taxon>
        <taxon>Actinomycetota</taxon>
        <taxon>Actinomycetes</taxon>
        <taxon>Kitasatosporales</taxon>
        <taxon>Streptomycetaceae</taxon>
        <taxon>Streptomyces</taxon>
    </lineage>
</organism>
<protein>
    <submittedName>
        <fullName evidence="1">Uncharacterized protein</fullName>
    </submittedName>
</protein>
<dbReference type="KEGG" id="sgv:B1H19_19085"/>